<evidence type="ECO:0000259" key="3">
    <source>
        <dbReference type="PROSITE" id="PS50977"/>
    </source>
</evidence>
<dbReference type="Gene3D" id="1.10.10.60">
    <property type="entry name" value="Homeodomain-like"/>
    <property type="match status" value="1"/>
</dbReference>
<dbReference type="PROSITE" id="PS50977">
    <property type="entry name" value="HTH_TETR_2"/>
    <property type="match status" value="1"/>
</dbReference>
<sequence length="210" mass="23209">MNLLVSDELENMPDGKRRLVVAALKLAARDGVPLNALGLRELAREAELNHNTFYRHFENLDDLARSTIEIIAQTIIDAMGTIRSKAASHADATEGLVNFFLDLVLRNPDAFTVGVREINTAFSPLRPLLVRVIDDIAKQSVVQIQAMNLVPLKDTTVLLEVAREISMQLFSAAVPLIKSPQQKKAIAEKLVQSIRRQFLGALAMESMKGL</sequence>
<dbReference type="PANTHER" id="PTHR47752:SF1">
    <property type="entry name" value="HTH-TYPE TRANSCRIPTIONAL REPRESSOR FABR"/>
    <property type="match status" value="1"/>
</dbReference>
<feature type="domain" description="HTH tetR-type" evidence="3">
    <location>
        <begin position="13"/>
        <end position="75"/>
    </location>
</feature>
<accession>A0AA86JLT7</accession>
<gene>
    <name evidence="4" type="ORF">RGQ30_25230</name>
</gene>
<evidence type="ECO:0000313" key="5">
    <source>
        <dbReference type="Proteomes" id="UP001329151"/>
    </source>
</evidence>
<dbReference type="InterPro" id="IPR001647">
    <property type="entry name" value="HTH_TetR"/>
</dbReference>
<name>A0AA86JLT7_9BURK</name>
<dbReference type="InterPro" id="IPR050692">
    <property type="entry name" value="HTH_transcr_repressor_FabR"/>
</dbReference>
<dbReference type="Gene3D" id="1.10.357.10">
    <property type="entry name" value="Tetracycline Repressor, domain 2"/>
    <property type="match status" value="1"/>
</dbReference>
<proteinExistence type="predicted"/>
<dbReference type="Proteomes" id="UP001329151">
    <property type="component" value="Chromosome"/>
</dbReference>
<evidence type="ECO:0000256" key="1">
    <source>
        <dbReference type="ARBA" id="ARBA00023125"/>
    </source>
</evidence>
<dbReference type="RefSeq" id="WP_338284478.1">
    <property type="nucleotide sequence ID" value="NZ_AP028947.1"/>
</dbReference>
<dbReference type="Pfam" id="PF00440">
    <property type="entry name" value="TetR_N"/>
    <property type="match status" value="1"/>
</dbReference>
<evidence type="ECO:0000313" key="4">
    <source>
        <dbReference type="EMBL" id="BET27022.1"/>
    </source>
</evidence>
<reference evidence="4 5" key="1">
    <citation type="submission" date="2023-10" db="EMBL/GenBank/DDBJ databases">
        <title>Complete Genome Sequence of Limnobacter thiooxidans CS-K2T, Isolated from freshwater lake sediments in Bavaria, Germany.</title>
        <authorList>
            <person name="Naruki M."/>
            <person name="Watanabe A."/>
            <person name="Warashina T."/>
            <person name="Morita T."/>
            <person name="Arakawa K."/>
        </authorList>
    </citation>
    <scope>NUCLEOTIDE SEQUENCE [LARGE SCALE GENOMIC DNA]</scope>
    <source>
        <strain evidence="4 5">CS-K2</strain>
    </source>
</reference>
<dbReference type="EMBL" id="AP028947">
    <property type="protein sequence ID" value="BET27022.1"/>
    <property type="molecule type" value="Genomic_DNA"/>
</dbReference>
<protein>
    <submittedName>
        <fullName evidence="4">TetR family transcriptional regulator</fullName>
    </submittedName>
</protein>
<organism evidence="4 5">
    <name type="scientific">Limnobacter thiooxidans</name>
    <dbReference type="NCBI Taxonomy" id="131080"/>
    <lineage>
        <taxon>Bacteria</taxon>
        <taxon>Pseudomonadati</taxon>
        <taxon>Pseudomonadota</taxon>
        <taxon>Betaproteobacteria</taxon>
        <taxon>Burkholderiales</taxon>
        <taxon>Burkholderiaceae</taxon>
        <taxon>Limnobacter</taxon>
    </lineage>
</organism>
<keyword evidence="5" id="KW-1185">Reference proteome</keyword>
<dbReference type="GO" id="GO:0003677">
    <property type="term" value="F:DNA binding"/>
    <property type="evidence" value="ECO:0007669"/>
    <property type="project" value="UniProtKB-UniRule"/>
</dbReference>
<dbReference type="KEGG" id="lto:RGQ30_25230"/>
<dbReference type="InterPro" id="IPR009057">
    <property type="entry name" value="Homeodomain-like_sf"/>
</dbReference>
<dbReference type="AlphaFoldDB" id="A0AA86JLT7"/>
<dbReference type="SUPFAM" id="SSF46689">
    <property type="entry name" value="Homeodomain-like"/>
    <property type="match status" value="1"/>
</dbReference>
<dbReference type="PANTHER" id="PTHR47752">
    <property type="entry name" value="HTH-TYPE TRANSCRIPTIONAL REPRESSOR FABR"/>
    <property type="match status" value="1"/>
</dbReference>
<evidence type="ECO:0000256" key="2">
    <source>
        <dbReference type="PROSITE-ProRule" id="PRU00335"/>
    </source>
</evidence>
<keyword evidence="1 2" id="KW-0238">DNA-binding</keyword>
<feature type="DNA-binding region" description="H-T-H motif" evidence="2">
    <location>
        <begin position="38"/>
        <end position="57"/>
    </location>
</feature>